<dbReference type="GO" id="GO:0005524">
    <property type="term" value="F:ATP binding"/>
    <property type="evidence" value="ECO:0007669"/>
    <property type="project" value="InterPro"/>
</dbReference>
<evidence type="ECO:0000256" key="1">
    <source>
        <dbReference type="SAM" id="MobiDB-lite"/>
    </source>
</evidence>
<proteinExistence type="predicted"/>
<dbReference type="Gene3D" id="3.40.50.300">
    <property type="entry name" value="P-loop containing nucleotide triphosphate hydrolases"/>
    <property type="match status" value="1"/>
</dbReference>
<gene>
    <name evidence="3" type="ORF">DSAG12_03678</name>
</gene>
<dbReference type="GO" id="GO:0016887">
    <property type="term" value="F:ATP hydrolysis activity"/>
    <property type="evidence" value="ECO:0007669"/>
    <property type="project" value="InterPro"/>
</dbReference>
<protein>
    <submittedName>
        <fullName evidence="3">AAA family ATPase</fullName>
    </submittedName>
</protein>
<dbReference type="SMART" id="SM00382">
    <property type="entry name" value="AAA"/>
    <property type="match status" value="1"/>
</dbReference>
<evidence type="ECO:0000259" key="2">
    <source>
        <dbReference type="SMART" id="SM00382"/>
    </source>
</evidence>
<dbReference type="InterPro" id="IPR003593">
    <property type="entry name" value="AAA+_ATPase"/>
</dbReference>
<dbReference type="InterPro" id="IPR011704">
    <property type="entry name" value="ATPase_dyneun-rel_AAA"/>
</dbReference>
<evidence type="ECO:0000313" key="4">
    <source>
        <dbReference type="Proteomes" id="UP000321408"/>
    </source>
</evidence>
<reference evidence="3 4" key="2">
    <citation type="journal article" date="2024" name="Int. J. Syst. Evol. Microbiol.">
        <title>Promethearchaeum syntrophicum gen. nov., sp. nov., an anaerobic, obligately syntrophic archaeon, the first isolate of the lineage 'Asgard' archaea, and proposal of the new archaeal phylum Promethearchaeota phyl. nov. and kingdom Promethearchaeati regn. nov.</title>
        <authorList>
            <person name="Imachi H."/>
            <person name="Nobu M.K."/>
            <person name="Kato S."/>
            <person name="Takaki Y."/>
            <person name="Miyazaki M."/>
            <person name="Miyata M."/>
            <person name="Ogawara M."/>
            <person name="Saito Y."/>
            <person name="Sakai S."/>
            <person name="Tahara Y.O."/>
            <person name="Takano Y."/>
            <person name="Tasumi E."/>
            <person name="Uematsu K."/>
            <person name="Yoshimura T."/>
            <person name="Itoh T."/>
            <person name="Ohkuma M."/>
            <person name="Takai K."/>
        </authorList>
    </citation>
    <scope>NUCLEOTIDE SEQUENCE [LARGE SCALE GENOMIC DNA]</scope>
    <source>
        <strain evidence="3 4">MK-D1</strain>
    </source>
</reference>
<dbReference type="SUPFAM" id="SSF52540">
    <property type="entry name" value="P-loop containing nucleoside triphosphate hydrolases"/>
    <property type="match status" value="1"/>
</dbReference>
<organism evidence="3 4">
    <name type="scientific">Promethearchaeum syntrophicum</name>
    <dbReference type="NCBI Taxonomy" id="2594042"/>
    <lineage>
        <taxon>Archaea</taxon>
        <taxon>Promethearchaeati</taxon>
        <taxon>Promethearchaeota</taxon>
        <taxon>Promethearchaeia</taxon>
        <taxon>Promethearchaeales</taxon>
        <taxon>Promethearchaeaceae</taxon>
        <taxon>Promethearchaeum</taxon>
    </lineage>
</organism>
<dbReference type="Pfam" id="PF07728">
    <property type="entry name" value="AAA_5"/>
    <property type="match status" value="1"/>
</dbReference>
<keyword evidence="4" id="KW-1185">Reference proteome</keyword>
<feature type="region of interest" description="Disordered" evidence="1">
    <location>
        <begin position="370"/>
        <end position="395"/>
    </location>
</feature>
<dbReference type="PANTHER" id="PTHR42759">
    <property type="entry name" value="MOXR FAMILY PROTEIN"/>
    <property type="match status" value="1"/>
</dbReference>
<dbReference type="AlphaFoldDB" id="A0A5B9DGF5"/>
<dbReference type="InterPro" id="IPR050764">
    <property type="entry name" value="CbbQ/NirQ/NorQ/GpvN"/>
</dbReference>
<dbReference type="Proteomes" id="UP000321408">
    <property type="component" value="Chromosome"/>
</dbReference>
<evidence type="ECO:0000313" key="3">
    <source>
        <dbReference type="EMBL" id="QEE17840.1"/>
    </source>
</evidence>
<dbReference type="GeneID" id="41331647"/>
<feature type="domain" description="AAA+ ATPase" evidence="2">
    <location>
        <begin position="98"/>
        <end position="252"/>
    </location>
</feature>
<reference evidence="3 4" key="1">
    <citation type="journal article" date="2020" name="Nature">
        <title>Isolation of an archaeon at the prokaryote-eukaryote interface.</title>
        <authorList>
            <person name="Imachi H."/>
            <person name="Nobu M.K."/>
            <person name="Nakahara N."/>
            <person name="Morono Y."/>
            <person name="Ogawara M."/>
            <person name="Takaki Y."/>
            <person name="Takano Y."/>
            <person name="Uematsu K."/>
            <person name="Ikuta T."/>
            <person name="Ito M."/>
            <person name="Matsui Y."/>
            <person name="Miyazaki M."/>
            <person name="Murata K."/>
            <person name="Saito Y."/>
            <person name="Sakai S."/>
            <person name="Song C."/>
            <person name="Tasumi E."/>
            <person name="Yamanaka Y."/>
            <person name="Yamaguchi T."/>
            <person name="Kamagata Y."/>
            <person name="Tamaki H."/>
            <person name="Takai K."/>
        </authorList>
    </citation>
    <scope>NUCLEOTIDE SEQUENCE [LARGE SCALE GENOMIC DNA]</scope>
    <source>
        <strain evidence="3 4">MK-D1</strain>
    </source>
</reference>
<dbReference type="RefSeq" id="WP_147664724.1">
    <property type="nucleotide sequence ID" value="NZ_CP042905.2"/>
</dbReference>
<dbReference type="KEGG" id="psyt:DSAG12_03678"/>
<dbReference type="PANTHER" id="PTHR42759:SF7">
    <property type="entry name" value="DENITRIFICATION REGULATORY PROTEIN NIRQ"/>
    <property type="match status" value="1"/>
</dbReference>
<accession>A0A5B9DGF5</accession>
<dbReference type="InterPro" id="IPR027417">
    <property type="entry name" value="P-loop_NTPase"/>
</dbReference>
<name>A0A5B9DGF5_9ARCH</name>
<dbReference type="EMBL" id="CP042905">
    <property type="protein sequence ID" value="QEE17840.1"/>
    <property type="molecule type" value="Genomic_DNA"/>
</dbReference>
<sequence length="423" mass="48120">MIIITLQSDKSKNNEFNEAYSGKTSSKKHNIKENSIDILENKSPTTQKALPYNVIYPNKNQQIYYPVLEFEGENLEKINELELIRLAVERDRLSGSKHVSTFYFFSPPGLGKTVLGSFLAACYKCPYQIVNCVNSMIDLDLLGSQILIGEGTKWQDGPIPSIIRAANHHKMAILIINELNALTVNAQMGLNPLLDKQQGVILTQNNNEFVNLSEDSQLLIIATMNPDVMGINDLQASVRDRASAIIEMSYPSLEKESWLIQQLTGLDQKWALMYCEVIAECRRAKFIDNTVTKAPSTRAIIDWINYSKVWGAMLSFKLTIANRYCAGDNEMEKKILIRIATGKGVQKWKIPKDEDKFKEIKYQDRFHFPTSQPMKKKKPTELGKKGLTPRQKKEIKQQKLAQKLNLVPLDNFFGKKDKKSVIK</sequence>